<feature type="region of interest" description="Disordered" evidence="4">
    <location>
        <begin position="673"/>
        <end position="692"/>
    </location>
</feature>
<organism evidence="5 6">
    <name type="scientific">Adineta ricciae</name>
    <name type="common">Rotifer</name>
    <dbReference type="NCBI Taxonomy" id="249248"/>
    <lineage>
        <taxon>Eukaryota</taxon>
        <taxon>Metazoa</taxon>
        <taxon>Spiralia</taxon>
        <taxon>Gnathifera</taxon>
        <taxon>Rotifera</taxon>
        <taxon>Eurotatoria</taxon>
        <taxon>Bdelloidea</taxon>
        <taxon>Adinetida</taxon>
        <taxon>Adinetidae</taxon>
        <taxon>Adineta</taxon>
    </lineage>
</organism>
<dbReference type="GO" id="GO:0005737">
    <property type="term" value="C:cytoplasm"/>
    <property type="evidence" value="ECO:0007669"/>
    <property type="project" value="TreeGrafter"/>
</dbReference>
<dbReference type="SUPFAM" id="SSF52540">
    <property type="entry name" value="P-loop containing nucleoside triphosphate hydrolases"/>
    <property type="match status" value="1"/>
</dbReference>
<dbReference type="PANTHER" id="PTHR15454:SF56">
    <property type="entry name" value="PROTEIN PHOSPHATASE 1 REGULATORY SUBUNIT 7-RELATED"/>
    <property type="match status" value="1"/>
</dbReference>
<evidence type="ECO:0000313" key="6">
    <source>
        <dbReference type="Proteomes" id="UP000663828"/>
    </source>
</evidence>
<keyword evidence="3" id="KW-0175">Coiled coil</keyword>
<evidence type="ECO:0000256" key="1">
    <source>
        <dbReference type="ARBA" id="ARBA00022614"/>
    </source>
</evidence>
<comment type="caution">
    <text evidence="5">The sequence shown here is derived from an EMBL/GenBank/DDBJ whole genome shotgun (WGS) entry which is preliminary data.</text>
</comment>
<dbReference type="Proteomes" id="UP000663828">
    <property type="component" value="Unassembled WGS sequence"/>
</dbReference>
<gene>
    <name evidence="5" type="ORF">XAT740_LOCUS24462</name>
</gene>
<feature type="region of interest" description="Disordered" evidence="4">
    <location>
        <begin position="123"/>
        <end position="178"/>
    </location>
</feature>
<evidence type="ECO:0000256" key="4">
    <source>
        <dbReference type="SAM" id="MobiDB-lite"/>
    </source>
</evidence>
<feature type="compositionally biased region" description="Polar residues" evidence="4">
    <location>
        <begin position="387"/>
        <end position="399"/>
    </location>
</feature>
<keyword evidence="1" id="KW-0433">Leucine-rich repeat</keyword>
<dbReference type="SMART" id="SM00015">
    <property type="entry name" value="IQ"/>
    <property type="match status" value="3"/>
</dbReference>
<keyword evidence="2" id="KW-0677">Repeat</keyword>
<dbReference type="PROSITE" id="PS50096">
    <property type="entry name" value="IQ"/>
    <property type="match status" value="2"/>
</dbReference>
<protein>
    <recommendedName>
        <fullName evidence="7">Leucine-rich repeat and IQ domain-containing protein 1</fullName>
    </recommendedName>
</protein>
<dbReference type="SMART" id="SM00364">
    <property type="entry name" value="LRR_BAC"/>
    <property type="match status" value="4"/>
</dbReference>
<dbReference type="PROSITE" id="PS51450">
    <property type="entry name" value="LRR"/>
    <property type="match status" value="4"/>
</dbReference>
<dbReference type="Pfam" id="PF00612">
    <property type="entry name" value="IQ"/>
    <property type="match status" value="1"/>
</dbReference>
<dbReference type="Gene3D" id="3.80.10.10">
    <property type="entry name" value="Ribonuclease Inhibitor"/>
    <property type="match status" value="2"/>
</dbReference>
<dbReference type="CDD" id="cd23767">
    <property type="entry name" value="IQCD"/>
    <property type="match status" value="2"/>
</dbReference>
<feature type="compositionally biased region" description="Polar residues" evidence="4">
    <location>
        <begin position="1413"/>
        <end position="1426"/>
    </location>
</feature>
<dbReference type="SUPFAM" id="SSF52058">
    <property type="entry name" value="L domain-like"/>
    <property type="match status" value="1"/>
</dbReference>
<reference evidence="5" key="1">
    <citation type="submission" date="2021-02" db="EMBL/GenBank/DDBJ databases">
        <authorList>
            <person name="Nowell W R."/>
        </authorList>
    </citation>
    <scope>NUCLEOTIDE SEQUENCE</scope>
</reference>
<feature type="region of interest" description="Disordered" evidence="4">
    <location>
        <begin position="1413"/>
        <end position="1441"/>
    </location>
</feature>
<feature type="region of interest" description="Disordered" evidence="4">
    <location>
        <begin position="312"/>
        <end position="331"/>
    </location>
</feature>
<dbReference type="PANTHER" id="PTHR15454">
    <property type="entry name" value="NISCHARIN RELATED"/>
    <property type="match status" value="1"/>
</dbReference>
<evidence type="ECO:0000256" key="2">
    <source>
        <dbReference type="ARBA" id="ARBA00022737"/>
    </source>
</evidence>
<feature type="region of interest" description="Disordered" evidence="4">
    <location>
        <begin position="375"/>
        <end position="399"/>
    </location>
</feature>
<feature type="coiled-coil region" evidence="3">
    <location>
        <begin position="189"/>
        <end position="252"/>
    </location>
</feature>
<feature type="compositionally biased region" description="Polar residues" evidence="4">
    <location>
        <begin position="1335"/>
        <end position="1350"/>
    </location>
</feature>
<evidence type="ECO:0000313" key="5">
    <source>
        <dbReference type="EMBL" id="CAF1216271.1"/>
    </source>
</evidence>
<feature type="region of interest" description="Disordered" evidence="4">
    <location>
        <begin position="21"/>
        <end position="42"/>
    </location>
</feature>
<feature type="region of interest" description="Disordered" evidence="4">
    <location>
        <begin position="1375"/>
        <end position="1397"/>
    </location>
</feature>
<evidence type="ECO:0000256" key="3">
    <source>
        <dbReference type="SAM" id="Coils"/>
    </source>
</evidence>
<sequence length="1441" mass="165055">MDPNDETDLDRLIQEELDALTLDGSLEDDEDQTEQQTDTKPVEFKQDLNETRRNLEKEMHERLAAFQKESEANVDRYDIDFTEIDELIKRPVGQSEKEIQNNVAHQCGIEREELDRILESINTEELPSDSMIQSNSDDDDDDKYDARQKIEALKRSLQPVETVETAEPTPREQEDPNKKLYDERLIESHQRMLDELALLEQRRKEEEERYAVVLQEQQIRLTEEYRRLQETLDENTRQAQNEKLQFENLCREQERVTNERHNKMATIIQAWYRGRRVYRQYHKEIEKRVEPTLKSIAKKRKKREQIEMANVPKATKTQRIDPTEKENQRETTDMTTILLPTSNRISSPLIDVAIKPINQGQKLQPLIPTEQPIAQKEESAKKKKVNTKQTSNTPPPSTQILQLENPIDFIPTVFPDETNIVLPNHRVSSPIQSKQQRVRSPHRRIPASKVEPAQVSVNAKDTTSNQKTVPTSKQLTMIPIKASNTHMPTHVKDSLTTLARSNTFDKNIESPITPSIENISLSNSLIRSKTFDKEMENFQRPTIERISTARSVDSTSSATLKRSNTFVNKSSTTLLRIGSISPRKAANIVPPVAEIKPDPIVSKPTRIPSPTEHRTQIETLPAKEEKKSEVSINNSQLVFSFHDPHPIGKSADPLPVDPIISSKPIETVPVTRDRPITPKVSTPRKTVPVQERPTTQVTYPFLNDARRWAEHTRDMTYANLIQLTEELSHQIPSRKTGVSIRKLPDIDSQLLTKAAKSQSPSELRYLLLDKLITPCSLSLVGNTYSNLTHLTLRQCKLVQLTGLESCSSLTILDVENNWLEQMHIQLNHLQYLNISRNRLTSLLSLQSPSLKYLDVSKNRLTRLNGIETLSNLNILLATGNQLLTTIGLQGCTHLLHMDLSDNHLVEMEQLEQCPLLITLKATSNALIQCPNLLNSILLNELDLSSNSLTSFDELSTGSWLPFLTHLRLASNSLQELSPIKLPVLNELDLGFNQLSGRETHVQQNHSQYYTLFLLDESIVKRFVKTCPSLCRLNLEQNPVLCDINETLVSEKKSPTNPITLLPNFSTNKSTESIQLYLTFLSNITSVLIKLRQTVEQCQTEPFHLLKLIQNQCQQYYEQKKVEPVELSEIIKLSSEPKELSPKEQSIIRLQAHWRRRLMEQNLDKCQQAAQKIQARWRGYVVRQRMYNVRHFHSSQQQTFDEIDLTQFEFDEAAFDAKFQRPQTPVARVRQVWQSQHGILPSPIQITELSRPNSGRASSTASSRAKPIVEPLDMSARPIMMTNEWGFTPSSTTAALMLKRAQKMKWNAEHAFQRLQMARNNEQPPGTLRLARRKPSVTNTTKPLAHTQTANPPVVTQPRANRVYEWVHTQVARIDDSGLPNANSPRYDRKRLPSLESSTDSLNRLRSNELLHQQQNRWNTSSVSIRQPPSLLPPINGQNPRL</sequence>
<accession>A0A814X9E1</accession>
<dbReference type="InterPro" id="IPR027417">
    <property type="entry name" value="P-loop_NTPase"/>
</dbReference>
<evidence type="ECO:0008006" key="7">
    <source>
        <dbReference type="Google" id="ProtNLM"/>
    </source>
</evidence>
<feature type="compositionally biased region" description="Basic residues" evidence="4">
    <location>
        <begin position="436"/>
        <end position="446"/>
    </location>
</feature>
<keyword evidence="6" id="KW-1185">Reference proteome</keyword>
<proteinExistence type="predicted"/>
<feature type="region of interest" description="Disordered" evidence="4">
    <location>
        <begin position="429"/>
        <end position="451"/>
    </location>
</feature>
<dbReference type="Gene3D" id="1.20.5.190">
    <property type="match status" value="1"/>
</dbReference>
<feature type="compositionally biased region" description="Basic and acidic residues" evidence="4">
    <location>
        <begin position="144"/>
        <end position="154"/>
    </location>
</feature>
<dbReference type="InterPro" id="IPR000048">
    <property type="entry name" value="IQ_motif_EF-hand-BS"/>
</dbReference>
<feature type="region of interest" description="Disordered" evidence="4">
    <location>
        <begin position="1320"/>
        <end position="1353"/>
    </location>
</feature>
<name>A0A814X9E1_ADIRI</name>
<dbReference type="InterPro" id="IPR032675">
    <property type="entry name" value="LRR_dom_sf"/>
</dbReference>
<dbReference type="InterPro" id="IPR001611">
    <property type="entry name" value="Leu-rich_rpt"/>
</dbReference>
<feature type="compositionally biased region" description="Basic and acidic residues" evidence="4">
    <location>
        <begin position="318"/>
        <end position="331"/>
    </location>
</feature>
<feature type="compositionally biased region" description="Basic and acidic residues" evidence="4">
    <location>
        <begin position="169"/>
        <end position="178"/>
    </location>
</feature>
<dbReference type="EMBL" id="CAJNOR010001894">
    <property type="protein sequence ID" value="CAF1216271.1"/>
    <property type="molecule type" value="Genomic_DNA"/>
</dbReference>